<proteinExistence type="predicted"/>
<gene>
    <name evidence="2" type="ORF">O0I10_011057</name>
</gene>
<protein>
    <recommendedName>
        <fullName evidence="1">F-box domain-containing protein</fullName>
    </recommendedName>
</protein>
<dbReference type="InterPro" id="IPR036047">
    <property type="entry name" value="F-box-like_dom_sf"/>
</dbReference>
<feature type="domain" description="F-box" evidence="1">
    <location>
        <begin position="1"/>
        <end position="46"/>
    </location>
</feature>
<comment type="caution">
    <text evidence="2">The sequence shown here is derived from an EMBL/GenBank/DDBJ whole genome shotgun (WGS) entry which is preliminary data.</text>
</comment>
<sequence>MNHLPHEVILNIVSQLDPMDCIECFQVSRQWRHLLPLYAARPWRDITVDKDSLHMLSYVHVFGRFVRTARLKLKVLGTMITALDRLTSCSLLEKLELRDVHIMFPYAIQAKLMFCFMRWRLHTFAIINVDAPRVNLVDFILLAANYNIHHVACTSNGEGLFQAQQWKLHPSNLSALISLVIDHPDIREEAIRALLSFTPNLEYLELGSSFRDDILMSSFFTLCPKITHIHLAGDLAMPDEDIYPRDYLQFPTTSGGDQEVYPGLRYYWNDMSQFDQAEYDMLLRYQSTLEHVRVGHYHPSRFTFDWETFTACFLPNTTLKHLVLPLYHQRIGSHTQYEDGYAYWLNACQGLEHLELHSIWYTLGASMMHTLEHHLPSLRRIDMTFHAFHTSFDNPWSGKGGGLFLNQLQLLRALRYRCKHTNTFTELQIGLHGRYNMCDMATILSIVTTIRTLEKLTLRGIGYYDCDDEPDILGFVEGLRFSLPGLKHLRLESFCTVTINIIYAFATLRWLDSLALVDDEITVDGAELLVTSMGNHLKHLYLVNCGLANNKILLQSLAQDYARLECMIHDDDDDA</sequence>
<reference evidence="2 3" key="1">
    <citation type="submission" date="2023-03" db="EMBL/GenBank/DDBJ databases">
        <title>Genome sequence of Lichtheimia ornata CBS 291.66.</title>
        <authorList>
            <person name="Mohabir J.T."/>
            <person name="Shea T.P."/>
            <person name="Kurbessoian T."/>
            <person name="Berby B."/>
            <person name="Fontaine J."/>
            <person name="Livny J."/>
            <person name="Gnirke A."/>
            <person name="Stajich J.E."/>
            <person name="Cuomo C.A."/>
        </authorList>
    </citation>
    <scope>NUCLEOTIDE SEQUENCE [LARGE SCALE GENOMIC DNA]</scope>
    <source>
        <strain evidence="2">CBS 291.66</strain>
    </source>
</reference>
<dbReference type="Pfam" id="PF12937">
    <property type="entry name" value="F-box-like"/>
    <property type="match status" value="1"/>
</dbReference>
<dbReference type="InterPro" id="IPR001810">
    <property type="entry name" value="F-box_dom"/>
</dbReference>
<dbReference type="AlphaFoldDB" id="A0AAD7UTQ9"/>
<dbReference type="EMBL" id="JARTCD010000081">
    <property type="protein sequence ID" value="KAJ8653307.1"/>
    <property type="molecule type" value="Genomic_DNA"/>
</dbReference>
<dbReference type="InterPro" id="IPR032675">
    <property type="entry name" value="LRR_dom_sf"/>
</dbReference>
<dbReference type="Gene3D" id="1.20.1280.50">
    <property type="match status" value="1"/>
</dbReference>
<dbReference type="PANTHER" id="PTHR38926">
    <property type="entry name" value="F-BOX DOMAIN CONTAINING PROTEIN, EXPRESSED"/>
    <property type="match status" value="1"/>
</dbReference>
<evidence type="ECO:0000313" key="3">
    <source>
        <dbReference type="Proteomes" id="UP001234581"/>
    </source>
</evidence>
<dbReference type="PANTHER" id="PTHR38926:SF72">
    <property type="entry name" value="IM:7136021-RELATED"/>
    <property type="match status" value="1"/>
</dbReference>
<dbReference type="RefSeq" id="XP_058338221.1">
    <property type="nucleotide sequence ID" value="XM_058491029.1"/>
</dbReference>
<accession>A0AAD7UTQ9</accession>
<dbReference type="SUPFAM" id="SSF81383">
    <property type="entry name" value="F-box domain"/>
    <property type="match status" value="1"/>
</dbReference>
<dbReference type="SUPFAM" id="SSF52047">
    <property type="entry name" value="RNI-like"/>
    <property type="match status" value="1"/>
</dbReference>
<evidence type="ECO:0000259" key="1">
    <source>
        <dbReference type="PROSITE" id="PS50181"/>
    </source>
</evidence>
<keyword evidence="3" id="KW-1185">Reference proteome</keyword>
<dbReference type="Gene3D" id="3.80.10.10">
    <property type="entry name" value="Ribonuclease Inhibitor"/>
    <property type="match status" value="2"/>
</dbReference>
<dbReference type="Proteomes" id="UP001234581">
    <property type="component" value="Unassembled WGS sequence"/>
</dbReference>
<organism evidence="2 3">
    <name type="scientific">Lichtheimia ornata</name>
    <dbReference type="NCBI Taxonomy" id="688661"/>
    <lineage>
        <taxon>Eukaryota</taxon>
        <taxon>Fungi</taxon>
        <taxon>Fungi incertae sedis</taxon>
        <taxon>Mucoromycota</taxon>
        <taxon>Mucoromycotina</taxon>
        <taxon>Mucoromycetes</taxon>
        <taxon>Mucorales</taxon>
        <taxon>Lichtheimiaceae</taxon>
        <taxon>Lichtheimia</taxon>
    </lineage>
</organism>
<name>A0AAD7UTQ9_9FUNG</name>
<evidence type="ECO:0000313" key="2">
    <source>
        <dbReference type="EMBL" id="KAJ8653307.1"/>
    </source>
</evidence>
<dbReference type="GeneID" id="83218459"/>
<dbReference type="PROSITE" id="PS50181">
    <property type="entry name" value="FBOX"/>
    <property type="match status" value="1"/>
</dbReference>